<proteinExistence type="predicted"/>
<evidence type="ECO:0000259" key="1">
    <source>
        <dbReference type="Pfam" id="PF07883"/>
    </source>
</evidence>
<feature type="domain" description="Cupin type-2" evidence="1">
    <location>
        <begin position="45"/>
        <end position="102"/>
    </location>
</feature>
<gene>
    <name evidence="2" type="ORF">AALB_0898</name>
</gene>
<protein>
    <recommendedName>
        <fullName evidence="1">Cupin type-2 domain-containing protein</fullName>
    </recommendedName>
</protein>
<dbReference type="InterPro" id="IPR013096">
    <property type="entry name" value="Cupin_2"/>
</dbReference>
<organism evidence="2 3">
    <name type="scientific">Agarivorans albus MKT 106</name>
    <dbReference type="NCBI Taxonomy" id="1331007"/>
    <lineage>
        <taxon>Bacteria</taxon>
        <taxon>Pseudomonadati</taxon>
        <taxon>Pseudomonadota</taxon>
        <taxon>Gammaproteobacteria</taxon>
        <taxon>Alteromonadales</taxon>
        <taxon>Alteromonadaceae</taxon>
        <taxon>Agarivorans</taxon>
    </lineage>
</organism>
<comment type="caution">
    <text evidence="2">The sequence shown here is derived from an EMBL/GenBank/DDBJ whole genome shotgun (WGS) entry which is preliminary data.</text>
</comment>
<dbReference type="Pfam" id="PF07883">
    <property type="entry name" value="Cupin_2"/>
    <property type="match status" value="1"/>
</dbReference>
<dbReference type="Proteomes" id="UP000014461">
    <property type="component" value="Unassembled WGS sequence"/>
</dbReference>
<dbReference type="CDD" id="cd06981">
    <property type="entry name" value="cupin_reut_a1446"/>
    <property type="match status" value="1"/>
</dbReference>
<dbReference type="SUPFAM" id="SSF51182">
    <property type="entry name" value="RmlC-like cupins"/>
    <property type="match status" value="1"/>
</dbReference>
<evidence type="ECO:0000313" key="2">
    <source>
        <dbReference type="EMBL" id="GAD00818.1"/>
    </source>
</evidence>
<evidence type="ECO:0000313" key="3">
    <source>
        <dbReference type="Proteomes" id="UP000014461"/>
    </source>
</evidence>
<name>R9PHV5_AGAAL</name>
<dbReference type="EMBL" id="BARX01000004">
    <property type="protein sequence ID" value="GAD00818.1"/>
    <property type="molecule type" value="Genomic_DNA"/>
</dbReference>
<reference evidence="2" key="1">
    <citation type="journal article" date="2013" name="Genome Announc.">
        <title>Draft Genome Sequence of Agarivorans albus Strain MKT 106T, an Agarolytic Marine Bacterium.</title>
        <authorList>
            <person name="Yasuike M."/>
            <person name="Nakamura Y."/>
            <person name="Kai W."/>
            <person name="Fujiwara A."/>
            <person name="Fukui Y."/>
            <person name="Satomi M."/>
            <person name="Sano M."/>
        </authorList>
    </citation>
    <scope>NUCLEOTIDE SEQUENCE [LARGE SCALE GENOMIC DNA]</scope>
</reference>
<dbReference type="RefSeq" id="WP_016400586.1">
    <property type="nucleotide sequence ID" value="NZ_BARX01000004.1"/>
</dbReference>
<dbReference type="Gene3D" id="2.60.120.10">
    <property type="entry name" value="Jelly Rolls"/>
    <property type="match status" value="1"/>
</dbReference>
<dbReference type="InterPro" id="IPR014710">
    <property type="entry name" value="RmlC-like_jellyroll"/>
</dbReference>
<dbReference type="OrthoDB" id="9798585at2"/>
<dbReference type="STRING" id="1331007.AALB_0898"/>
<dbReference type="InterPro" id="IPR011051">
    <property type="entry name" value="RmlC_Cupin_sf"/>
</dbReference>
<accession>R9PHV5</accession>
<keyword evidence="3" id="KW-1185">Reference proteome</keyword>
<sequence length="104" mass="11920">MDNLFAKLPRDKTQEHFSDLLQADGLRVERIVSYGQASPEQGWYDQEENEWVSVLEGSAVIEFDNGQRVVLGKGDYLNIPAHQKHRVAETAENVATIWLVIFYK</sequence>
<dbReference type="AlphaFoldDB" id="R9PHV5"/>